<evidence type="ECO:0000313" key="2">
    <source>
        <dbReference type="EMBL" id="TPE54746.1"/>
    </source>
</evidence>
<proteinExistence type="predicted"/>
<sequence>MGLLRWILVAIIAMGIGFFVYVDMNSAVPDNLGMVDGSFTPCPPTPNCVSSMAQADDEQHYVEPIIYRGSLRETQLKIEAYFLNSGHAKLLNSHLGYAHFEITTPLLGFKDDIEIYLPEADQVVHVRSASRVGYDDLGENRKRLRQLRELLVD</sequence>
<name>A0A501X2M9_9GAMM</name>
<reference evidence="2 3" key="1">
    <citation type="submission" date="2019-06" db="EMBL/GenBank/DDBJ databases">
        <title>A novel bacterium of genus Marinomonas, isolated from coastal sand.</title>
        <authorList>
            <person name="Huang H."/>
            <person name="Mo K."/>
            <person name="Hu Y."/>
        </authorList>
    </citation>
    <scope>NUCLEOTIDE SEQUENCE [LARGE SCALE GENOMIC DNA]</scope>
    <source>
        <strain evidence="2 3">HB171799</strain>
    </source>
</reference>
<dbReference type="OrthoDB" id="9793534at2"/>
<dbReference type="RefSeq" id="WP_140587325.1">
    <property type="nucleotide sequence ID" value="NZ_VFRR01000004.1"/>
</dbReference>
<dbReference type="Pfam" id="PF07386">
    <property type="entry name" value="DUF1499"/>
    <property type="match status" value="1"/>
</dbReference>
<evidence type="ECO:0000256" key="1">
    <source>
        <dbReference type="SAM" id="Phobius"/>
    </source>
</evidence>
<dbReference type="EMBL" id="VFRR01000004">
    <property type="protein sequence ID" value="TPE54746.1"/>
    <property type="molecule type" value="Genomic_DNA"/>
</dbReference>
<dbReference type="Proteomes" id="UP000315901">
    <property type="component" value="Unassembled WGS sequence"/>
</dbReference>
<gene>
    <name evidence="2" type="ORF">FJM67_03705</name>
</gene>
<keyword evidence="1" id="KW-0472">Membrane</keyword>
<dbReference type="AlphaFoldDB" id="A0A501X2M9"/>
<accession>A0A501X2M9</accession>
<keyword evidence="1" id="KW-1133">Transmembrane helix</keyword>
<keyword evidence="1" id="KW-0812">Transmembrane</keyword>
<dbReference type="PANTHER" id="PTHR34801:SF6">
    <property type="entry name" value="SLL1620 PROTEIN"/>
    <property type="match status" value="1"/>
</dbReference>
<protein>
    <submittedName>
        <fullName evidence="2">DUF1499 domain-containing protein</fullName>
    </submittedName>
</protein>
<dbReference type="PIRSF" id="PIRSF026426">
    <property type="entry name" value="DUF1499"/>
    <property type="match status" value="1"/>
</dbReference>
<evidence type="ECO:0000313" key="3">
    <source>
        <dbReference type="Proteomes" id="UP000315901"/>
    </source>
</evidence>
<feature type="transmembrane region" description="Helical" evidence="1">
    <location>
        <begin position="6"/>
        <end position="24"/>
    </location>
</feature>
<organism evidence="2 3">
    <name type="scientific">Maribrevibacterium harenarium</name>
    <dbReference type="NCBI Taxonomy" id="2589817"/>
    <lineage>
        <taxon>Bacteria</taxon>
        <taxon>Pseudomonadati</taxon>
        <taxon>Pseudomonadota</taxon>
        <taxon>Gammaproteobacteria</taxon>
        <taxon>Oceanospirillales</taxon>
        <taxon>Oceanospirillaceae</taxon>
        <taxon>Maribrevibacterium</taxon>
    </lineage>
</organism>
<comment type="caution">
    <text evidence="2">The sequence shown here is derived from an EMBL/GenBank/DDBJ whole genome shotgun (WGS) entry which is preliminary data.</text>
</comment>
<dbReference type="InterPro" id="IPR010865">
    <property type="entry name" value="DUF1499"/>
</dbReference>
<dbReference type="PANTHER" id="PTHR34801">
    <property type="entry name" value="EXPRESSED PROTEIN"/>
    <property type="match status" value="1"/>
</dbReference>
<keyword evidence="3" id="KW-1185">Reference proteome</keyword>